<keyword evidence="5 6" id="KW-0067">ATP-binding</keyword>
<dbReference type="EMBL" id="MLAK01000739">
    <property type="protein sequence ID" value="OHT05984.1"/>
    <property type="molecule type" value="Genomic_DNA"/>
</dbReference>
<dbReference type="VEuPathDB" id="TrichDB:TRFO_26046"/>
<dbReference type="GO" id="GO:0005634">
    <property type="term" value="C:nucleus"/>
    <property type="evidence" value="ECO:0007669"/>
    <property type="project" value="TreeGrafter"/>
</dbReference>
<dbReference type="SUPFAM" id="SSF56112">
    <property type="entry name" value="Protein kinase-like (PK-like)"/>
    <property type="match status" value="1"/>
</dbReference>
<dbReference type="PROSITE" id="PS00108">
    <property type="entry name" value="PROTEIN_KINASE_ST"/>
    <property type="match status" value="1"/>
</dbReference>
<dbReference type="InterPro" id="IPR011009">
    <property type="entry name" value="Kinase-like_dom_sf"/>
</dbReference>
<organism evidence="9 10">
    <name type="scientific">Tritrichomonas foetus</name>
    <dbReference type="NCBI Taxonomy" id="1144522"/>
    <lineage>
        <taxon>Eukaryota</taxon>
        <taxon>Metamonada</taxon>
        <taxon>Parabasalia</taxon>
        <taxon>Tritrichomonadida</taxon>
        <taxon>Tritrichomonadidae</taxon>
        <taxon>Tritrichomonas</taxon>
    </lineage>
</organism>
<dbReference type="RefSeq" id="XP_068359120.1">
    <property type="nucleotide sequence ID" value="XM_068504711.1"/>
</dbReference>
<evidence type="ECO:0000256" key="2">
    <source>
        <dbReference type="ARBA" id="ARBA00022679"/>
    </source>
</evidence>
<feature type="binding site" evidence="6">
    <location>
        <position position="52"/>
    </location>
    <ligand>
        <name>ATP</name>
        <dbReference type="ChEBI" id="CHEBI:30616"/>
    </ligand>
</feature>
<dbReference type="InterPro" id="IPR000719">
    <property type="entry name" value="Prot_kinase_dom"/>
</dbReference>
<dbReference type="CDD" id="cd14003">
    <property type="entry name" value="STKc_AMPK-like"/>
    <property type="match status" value="1"/>
</dbReference>
<dbReference type="Gene3D" id="1.10.510.10">
    <property type="entry name" value="Transferase(Phosphotransferase) domain 1"/>
    <property type="match status" value="1"/>
</dbReference>
<dbReference type="Pfam" id="PF00069">
    <property type="entry name" value="Pkinase"/>
    <property type="match status" value="1"/>
</dbReference>
<keyword evidence="3 6" id="KW-0547">Nucleotide-binding</keyword>
<evidence type="ECO:0000256" key="7">
    <source>
        <dbReference type="RuleBase" id="RU000304"/>
    </source>
</evidence>
<keyword evidence="4 9" id="KW-0418">Kinase</keyword>
<dbReference type="Proteomes" id="UP000179807">
    <property type="component" value="Unassembled WGS sequence"/>
</dbReference>
<dbReference type="GO" id="GO:0004674">
    <property type="term" value="F:protein serine/threonine kinase activity"/>
    <property type="evidence" value="ECO:0007669"/>
    <property type="project" value="UniProtKB-KW"/>
</dbReference>
<keyword evidence="1 7" id="KW-0723">Serine/threonine-protein kinase</keyword>
<reference evidence="9" key="1">
    <citation type="submission" date="2016-10" db="EMBL/GenBank/DDBJ databases">
        <authorList>
            <person name="Benchimol M."/>
            <person name="Almeida L.G."/>
            <person name="Vasconcelos A.T."/>
            <person name="Perreira-Neves A."/>
            <person name="Rosa I.A."/>
            <person name="Tasca T."/>
            <person name="Bogo M.R."/>
            <person name="de Souza W."/>
        </authorList>
    </citation>
    <scope>NUCLEOTIDE SEQUENCE [LARGE SCALE GENOMIC DNA]</scope>
    <source>
        <strain evidence="9">K</strain>
    </source>
</reference>
<dbReference type="InterPro" id="IPR017441">
    <property type="entry name" value="Protein_kinase_ATP_BS"/>
</dbReference>
<dbReference type="PROSITE" id="PS00107">
    <property type="entry name" value="PROTEIN_KINASE_ATP"/>
    <property type="match status" value="1"/>
</dbReference>
<feature type="domain" description="Protein kinase" evidence="8">
    <location>
        <begin position="23"/>
        <end position="281"/>
    </location>
</feature>
<evidence type="ECO:0000313" key="10">
    <source>
        <dbReference type="Proteomes" id="UP000179807"/>
    </source>
</evidence>
<evidence type="ECO:0000256" key="1">
    <source>
        <dbReference type="ARBA" id="ARBA00022527"/>
    </source>
</evidence>
<dbReference type="InterPro" id="IPR008271">
    <property type="entry name" value="Ser/Thr_kinase_AS"/>
</dbReference>
<dbReference type="SMART" id="SM00220">
    <property type="entry name" value="S_TKc"/>
    <property type="match status" value="1"/>
</dbReference>
<dbReference type="AlphaFoldDB" id="A0A1J4K545"/>
<proteinExistence type="inferred from homology"/>
<evidence type="ECO:0000256" key="3">
    <source>
        <dbReference type="ARBA" id="ARBA00022741"/>
    </source>
</evidence>
<dbReference type="GO" id="GO:0005524">
    <property type="term" value="F:ATP binding"/>
    <property type="evidence" value="ECO:0007669"/>
    <property type="project" value="UniProtKB-UniRule"/>
</dbReference>
<evidence type="ECO:0000256" key="4">
    <source>
        <dbReference type="ARBA" id="ARBA00022777"/>
    </source>
</evidence>
<keyword evidence="2" id="KW-0808">Transferase</keyword>
<sequence length="493" mass="56393">MKSLHVVIAEQYEVDIPLSFSHYDFIQVIGDGSFSCVILVNCRITNRQFACKVVPRQLLIDKKIFDRFERELRIMETFKHPSLVRLEETYFEKDLIYVIMEYCLNGELFKLMADNGKLDDLLSKRMFKQITEGLLYLHTKGIAHRDIKPENIFVDKSNNAKIGDFGLCHHTCLLNNTSVDVLLETPCGSPFYAAPEVIEGIPYDGKASDSWSLGVVLFTMVTCTLPWHSTNHSLLYKEIKRANIEIPTDISPDAYDLIKSLLKADPKERLTMEEILQHPYLKSLDAKPIPARRLQSFSFFSRNNYNHAINSYNTSNLDEEEAMHNYSKVNGKNAIDVAPSKWIENTPNEKLNRFKYDDIKAENENENHVMISKEAIKDINLDFDGEIEVMPGSKPEQRQVKCFSGRPTINSDSLDVNRRQSEPGWVNRRMSGISNKKQIIVRPSFAQTPVKGILNNNASNMQQLIRKRPNMFVRTSKSSSTPLSILLNSCSPS</sequence>
<dbReference type="PANTHER" id="PTHR24345">
    <property type="entry name" value="SERINE/THREONINE-PROTEIN KINASE PLK"/>
    <property type="match status" value="1"/>
</dbReference>
<evidence type="ECO:0000256" key="6">
    <source>
        <dbReference type="PROSITE-ProRule" id="PRU10141"/>
    </source>
</evidence>
<name>A0A1J4K545_9EUKA</name>
<gene>
    <name evidence="9" type="ORF">TRFO_26046</name>
</gene>
<evidence type="ECO:0000256" key="5">
    <source>
        <dbReference type="ARBA" id="ARBA00022840"/>
    </source>
</evidence>
<dbReference type="PROSITE" id="PS50011">
    <property type="entry name" value="PROTEIN_KINASE_DOM"/>
    <property type="match status" value="1"/>
</dbReference>
<comment type="similarity">
    <text evidence="7">Belongs to the protein kinase superfamily.</text>
</comment>
<comment type="caution">
    <text evidence="9">The sequence shown here is derived from an EMBL/GenBank/DDBJ whole genome shotgun (WGS) entry which is preliminary data.</text>
</comment>
<dbReference type="OrthoDB" id="289250at2759"/>
<protein>
    <submittedName>
        <fullName evidence="9">CAMK family protein kinase</fullName>
    </submittedName>
</protein>
<dbReference type="GeneID" id="94839415"/>
<accession>A0A1J4K545</accession>
<dbReference type="FunFam" id="1.10.510.10:FF:000956">
    <property type="entry name" value="CAMK family protein kinase"/>
    <property type="match status" value="1"/>
</dbReference>
<evidence type="ECO:0000313" key="9">
    <source>
        <dbReference type="EMBL" id="OHT05984.1"/>
    </source>
</evidence>
<keyword evidence="10" id="KW-1185">Reference proteome</keyword>
<evidence type="ECO:0000259" key="8">
    <source>
        <dbReference type="PROSITE" id="PS50011"/>
    </source>
</evidence>
<dbReference type="PANTHER" id="PTHR24345:SF0">
    <property type="entry name" value="CELL CYCLE SERINE_THREONINE-PROTEIN KINASE CDC5_MSD2"/>
    <property type="match status" value="1"/>
</dbReference>